<name>A0A3D8M9C3_9ALTE</name>
<accession>A0A3D8M9C3</accession>
<dbReference type="InterPro" id="IPR038577">
    <property type="entry name" value="GT10-like_C_sf"/>
</dbReference>
<dbReference type="AlphaFoldDB" id="A0A3D8M9C3"/>
<proteinExistence type="predicted"/>
<dbReference type="InterPro" id="IPR055270">
    <property type="entry name" value="Glyco_tran_10_C"/>
</dbReference>
<dbReference type="EMBL" id="QRHA01000004">
    <property type="protein sequence ID" value="RDV26566.1"/>
    <property type="molecule type" value="Genomic_DNA"/>
</dbReference>
<keyword evidence="3" id="KW-1185">Reference proteome</keyword>
<dbReference type="SUPFAM" id="SSF53756">
    <property type="entry name" value="UDP-Glycosyltransferase/glycogen phosphorylase"/>
    <property type="match status" value="1"/>
</dbReference>
<gene>
    <name evidence="2" type="ORF">DXV75_06105</name>
</gene>
<dbReference type="RefSeq" id="WP_115592520.1">
    <property type="nucleotide sequence ID" value="NZ_QRHA01000004.1"/>
</dbReference>
<sequence length="342" mass="39655">MSKINVCLFGRHSNRTPLVYSEYQQLFNQYINYVDDVKRADLVVLGFSVDLKGLIEEYGPLLKTRDGIRILVLSEEPLWDLLSNNDPLTNKSTWTNGEEEYEFFVANFFNSNVFKFKKVPYFLTTESFYFARYAYELTHFVNDFNEGNLRKHWAALNTKVCFLQQRRFNNVVFSNKFGNLALSSYRTNLAELLANSAANVYGLGWGNCAPRQTLPDWHLDKIVKFKNKFPLFSALENTLLSNYITEKIFDAFALRSVPLYFANSNHRVFELVEEESVVNLFGSSENSAKDVISNWHPNQVNMEAYYTTVCKLQSLFSDPENLHSERHRVVREVLGILHTVCS</sequence>
<feature type="domain" description="Fucosyltransferase C-terminal" evidence="1">
    <location>
        <begin position="185"/>
        <end position="280"/>
    </location>
</feature>
<reference evidence="3" key="1">
    <citation type="submission" date="2018-08" db="EMBL/GenBank/DDBJ databases">
        <authorList>
            <person name="Zhang J."/>
            <person name="Du Z.-J."/>
        </authorList>
    </citation>
    <scope>NUCLEOTIDE SEQUENCE [LARGE SCALE GENOMIC DNA]</scope>
    <source>
        <strain evidence="3">KCTC 52655</strain>
    </source>
</reference>
<comment type="caution">
    <text evidence="2">The sequence shown here is derived from an EMBL/GenBank/DDBJ whole genome shotgun (WGS) entry which is preliminary data.</text>
</comment>
<dbReference type="Pfam" id="PF00852">
    <property type="entry name" value="Glyco_transf_10"/>
    <property type="match status" value="1"/>
</dbReference>
<protein>
    <recommendedName>
        <fullName evidence="1">Fucosyltransferase C-terminal domain-containing protein</fullName>
    </recommendedName>
</protein>
<evidence type="ECO:0000259" key="1">
    <source>
        <dbReference type="Pfam" id="PF00852"/>
    </source>
</evidence>
<dbReference type="OrthoDB" id="5291101at2"/>
<organism evidence="2 3">
    <name type="scientific">Alteromonas aestuariivivens</name>
    <dbReference type="NCBI Taxonomy" id="1938339"/>
    <lineage>
        <taxon>Bacteria</taxon>
        <taxon>Pseudomonadati</taxon>
        <taxon>Pseudomonadota</taxon>
        <taxon>Gammaproteobacteria</taxon>
        <taxon>Alteromonadales</taxon>
        <taxon>Alteromonadaceae</taxon>
        <taxon>Alteromonas/Salinimonas group</taxon>
        <taxon>Alteromonas</taxon>
    </lineage>
</organism>
<evidence type="ECO:0000313" key="3">
    <source>
        <dbReference type="Proteomes" id="UP000256561"/>
    </source>
</evidence>
<dbReference type="Gene3D" id="3.40.50.11660">
    <property type="entry name" value="Glycosyl transferase family 10, C-terminal domain"/>
    <property type="match status" value="1"/>
</dbReference>
<evidence type="ECO:0000313" key="2">
    <source>
        <dbReference type="EMBL" id="RDV26566.1"/>
    </source>
</evidence>
<dbReference type="Proteomes" id="UP000256561">
    <property type="component" value="Unassembled WGS sequence"/>
</dbReference>